<dbReference type="Pfam" id="PF00296">
    <property type="entry name" value="Bac_luciferase"/>
    <property type="match status" value="1"/>
</dbReference>
<evidence type="ECO:0000313" key="4">
    <source>
        <dbReference type="Proteomes" id="UP000004221"/>
    </source>
</evidence>
<keyword evidence="1 3" id="KW-0560">Oxidoreductase</keyword>
<feature type="domain" description="Luciferase-like" evidence="2">
    <location>
        <begin position="14"/>
        <end position="307"/>
    </location>
</feature>
<dbReference type="InterPro" id="IPR011251">
    <property type="entry name" value="Luciferase-like_dom"/>
</dbReference>
<dbReference type="GO" id="GO:0016705">
    <property type="term" value="F:oxidoreductase activity, acting on paired donors, with incorporation or reduction of molecular oxygen"/>
    <property type="evidence" value="ECO:0007669"/>
    <property type="project" value="InterPro"/>
</dbReference>
<dbReference type="Gene3D" id="3.20.20.30">
    <property type="entry name" value="Luciferase-like domain"/>
    <property type="match status" value="1"/>
</dbReference>
<evidence type="ECO:0000313" key="3">
    <source>
        <dbReference type="EMBL" id="CCF85698.1"/>
    </source>
</evidence>
<dbReference type="AlphaFoldDB" id="I4ELY5"/>
<evidence type="ECO:0000256" key="1">
    <source>
        <dbReference type="ARBA" id="ARBA00023002"/>
    </source>
</evidence>
<dbReference type="PANTHER" id="PTHR43244:SF1">
    <property type="entry name" value="5,10-METHYLENETETRAHYDROMETHANOPTERIN REDUCTASE"/>
    <property type="match status" value="1"/>
</dbReference>
<organism evidence="3 4">
    <name type="scientific">Nitrolancea hollandica Lb</name>
    <dbReference type="NCBI Taxonomy" id="1129897"/>
    <lineage>
        <taxon>Bacteria</taxon>
        <taxon>Pseudomonadati</taxon>
        <taxon>Thermomicrobiota</taxon>
        <taxon>Thermomicrobia</taxon>
        <taxon>Sphaerobacterales</taxon>
        <taxon>Sphaerobacterineae</taxon>
        <taxon>Sphaerobacteraceae</taxon>
        <taxon>Nitrolancea</taxon>
    </lineage>
</organism>
<dbReference type="RefSeq" id="WP_008480800.1">
    <property type="nucleotide sequence ID" value="NZ_CAGS01000494.1"/>
</dbReference>
<dbReference type="SUPFAM" id="SSF51679">
    <property type="entry name" value="Bacterial luciferase-like"/>
    <property type="match status" value="1"/>
</dbReference>
<dbReference type="EMBL" id="CAGS01000494">
    <property type="protein sequence ID" value="CCF85698.1"/>
    <property type="molecule type" value="Genomic_DNA"/>
</dbReference>
<sequence>MSKLGIVLYHGIESGPELREYGRIAEAAGFDSLWVTERYFHEETFSLLGYLAATTLDIKLGVGVVNPFTRNPALLGMGAATLDRISGGRFLLGLGRSDRSVIQGKMGIPYSEPLAALKEAVGIIRDLLSNKTVSTDGRFRLNGVHLAVQPIQQPPPIYLAAIGPKSLRLAGAVADGVLLNAYVPTDYIRYAVREIRQAAEEAGRDPDAIDIACMLVVRLTDDPEALMPELKQRMVRLLDEQHVGEILLEKGGFDPSILVPLRASVKSDGGKSATTLISEEMVRAFYVIGPADECRARIAEYRQAGVDNPLLLPRLNAFVEVAETLSEEPGAGAA</sequence>
<proteinExistence type="predicted"/>
<keyword evidence="4" id="KW-1185">Reference proteome</keyword>
<accession>I4ELY5</accession>
<dbReference type="PANTHER" id="PTHR43244">
    <property type="match status" value="1"/>
</dbReference>
<reference evidence="3 4" key="1">
    <citation type="journal article" date="2012" name="ISME J.">
        <title>Nitrification expanded: discovery, physiology and genomics of a nitrite-oxidizing bacterium from the phylum Chloroflexi.</title>
        <authorList>
            <person name="Sorokin D.Y."/>
            <person name="Lucker S."/>
            <person name="Vejmelkova D."/>
            <person name="Kostrikina N.A."/>
            <person name="Kleerebezem R."/>
            <person name="Rijpstra W.I."/>
            <person name="Damste J.S."/>
            <person name="Le Paslier D."/>
            <person name="Muyzer G."/>
            <person name="Wagner M."/>
            <person name="van Loosdrecht M.C."/>
            <person name="Daims H."/>
        </authorList>
    </citation>
    <scope>NUCLEOTIDE SEQUENCE [LARGE SCALE GENOMIC DNA]</scope>
    <source>
        <strain evidence="4">none</strain>
    </source>
</reference>
<protein>
    <submittedName>
        <fullName evidence="3">Putative 5,10-methylenetetrahydromethanopterin reductase</fullName>
        <ecNumber evidence="3">1.5.99.11</ecNumber>
    </submittedName>
</protein>
<dbReference type="InterPro" id="IPR036661">
    <property type="entry name" value="Luciferase-like_sf"/>
</dbReference>
<dbReference type="OrthoDB" id="4029802at2"/>
<comment type="caution">
    <text evidence="3">The sequence shown here is derived from an EMBL/GenBank/DDBJ whole genome shotgun (WGS) entry which is preliminary data.</text>
</comment>
<dbReference type="EC" id="1.5.99.11" evidence="3"/>
<evidence type="ECO:0000259" key="2">
    <source>
        <dbReference type="Pfam" id="PF00296"/>
    </source>
</evidence>
<dbReference type="Proteomes" id="UP000004221">
    <property type="component" value="Unassembled WGS sequence"/>
</dbReference>
<name>I4ELY5_9BACT</name>
<dbReference type="InterPro" id="IPR050564">
    <property type="entry name" value="F420-G6PD/mer"/>
</dbReference>
<gene>
    <name evidence="3" type="ORF">NITHO_5430005</name>
</gene>